<dbReference type="PANTHER" id="PTHR32071">
    <property type="entry name" value="TRANSCRIPTIONAL REGULATORY PROTEIN"/>
    <property type="match status" value="1"/>
</dbReference>
<dbReference type="Gene3D" id="3.40.50.300">
    <property type="entry name" value="P-loop containing nucleotide triphosphate hydrolases"/>
    <property type="match status" value="1"/>
</dbReference>
<keyword evidence="2" id="KW-0067">ATP-binding</keyword>
<keyword evidence="5" id="KW-0804">Transcription</keyword>
<evidence type="ECO:0000256" key="4">
    <source>
        <dbReference type="ARBA" id="ARBA00023125"/>
    </source>
</evidence>
<dbReference type="InterPro" id="IPR027417">
    <property type="entry name" value="P-loop_NTPase"/>
</dbReference>
<proteinExistence type="predicted"/>
<dbReference type="PROSITE" id="PS50045">
    <property type="entry name" value="SIGMA54_INTERACT_4"/>
    <property type="match status" value="1"/>
</dbReference>
<evidence type="ECO:0000256" key="1">
    <source>
        <dbReference type="ARBA" id="ARBA00022741"/>
    </source>
</evidence>
<dbReference type="PANTHER" id="PTHR32071:SF21">
    <property type="entry name" value="TRANSCRIPTIONAL REGULATORY PROTEIN FLGR"/>
    <property type="match status" value="1"/>
</dbReference>
<dbReference type="PROSITE" id="PS00676">
    <property type="entry name" value="SIGMA54_INTERACT_2"/>
    <property type="match status" value="1"/>
</dbReference>
<feature type="domain" description="Sigma-54 factor interaction" evidence="6">
    <location>
        <begin position="28"/>
        <end position="255"/>
    </location>
</feature>
<comment type="caution">
    <text evidence="7">The sequence shown here is derived from an EMBL/GenBank/DDBJ whole genome shotgun (WGS) entry which is preliminary data.</text>
</comment>
<dbReference type="InterPro" id="IPR002078">
    <property type="entry name" value="Sigma_54_int"/>
</dbReference>
<dbReference type="InterPro" id="IPR058031">
    <property type="entry name" value="AAA_lid_NorR"/>
</dbReference>
<dbReference type="Pfam" id="PF00158">
    <property type="entry name" value="Sigma54_activat"/>
    <property type="match status" value="1"/>
</dbReference>
<evidence type="ECO:0000259" key="6">
    <source>
        <dbReference type="PROSITE" id="PS50045"/>
    </source>
</evidence>
<dbReference type="Pfam" id="PF25601">
    <property type="entry name" value="AAA_lid_14"/>
    <property type="match status" value="1"/>
</dbReference>
<accession>A0A562J3P8</accession>
<keyword evidence="3" id="KW-0805">Transcription regulation</keyword>
<reference evidence="7 8" key="1">
    <citation type="submission" date="2019-07" db="EMBL/GenBank/DDBJ databases">
        <title>Genomic Encyclopedia of Type Strains, Phase I: the one thousand microbial genomes (KMG-I) project.</title>
        <authorList>
            <person name="Kyrpides N."/>
        </authorList>
    </citation>
    <scope>NUCLEOTIDE SEQUENCE [LARGE SCALE GENOMIC DNA]</scope>
    <source>
        <strain evidence="7 8">DSM 375</strain>
    </source>
</reference>
<evidence type="ECO:0000313" key="8">
    <source>
        <dbReference type="Proteomes" id="UP000319627"/>
    </source>
</evidence>
<dbReference type="Proteomes" id="UP000319627">
    <property type="component" value="Unassembled WGS sequence"/>
</dbReference>
<dbReference type="AlphaFoldDB" id="A0A562J3P8"/>
<dbReference type="GO" id="GO:0003677">
    <property type="term" value="F:DNA binding"/>
    <property type="evidence" value="ECO:0007669"/>
    <property type="project" value="UniProtKB-KW"/>
</dbReference>
<dbReference type="CDD" id="cd00009">
    <property type="entry name" value="AAA"/>
    <property type="match status" value="1"/>
</dbReference>
<keyword evidence="4" id="KW-0238">DNA-binding</keyword>
<dbReference type="GO" id="GO:0006355">
    <property type="term" value="P:regulation of DNA-templated transcription"/>
    <property type="evidence" value="ECO:0007669"/>
    <property type="project" value="InterPro"/>
</dbReference>
<dbReference type="EMBL" id="VLKG01000001">
    <property type="protein sequence ID" value="TWH77475.1"/>
    <property type="molecule type" value="Genomic_DNA"/>
</dbReference>
<dbReference type="Gene3D" id="1.10.8.60">
    <property type="match status" value="1"/>
</dbReference>
<name>A0A562J3P8_9GAMM</name>
<keyword evidence="1" id="KW-0547">Nucleotide-binding</keyword>
<dbReference type="SUPFAM" id="SSF52540">
    <property type="entry name" value="P-loop containing nucleoside triphosphate hydrolases"/>
    <property type="match status" value="1"/>
</dbReference>
<dbReference type="SMART" id="SM00382">
    <property type="entry name" value="AAA"/>
    <property type="match status" value="1"/>
</dbReference>
<sequence>MFQRPESPALLAFADTERTPSSIRAGALVFVDPKSVQLKQQLEQLSTHTKPVLIEGEQGTGKELLARFIHRQSERSGLFVAVNTGSLSPTQGEAELFGHIASISAGLSSRAGWLGSAQGGTLYLDEIGDLSLSLQQRLFEVLEQGVVWRVGAAQATPVAVRLIVSTSFDLQRAVQAGRFNRDLFERLQPSYLRLPALRERPADILPLAEYFLNYYSQRLNIQPPRLTEATNQQLLNYPWPGNTRELESCMHFALLMCGETQLLPQHLYWPCVGFMQTD</sequence>
<evidence type="ECO:0000256" key="2">
    <source>
        <dbReference type="ARBA" id="ARBA00022840"/>
    </source>
</evidence>
<evidence type="ECO:0000256" key="5">
    <source>
        <dbReference type="ARBA" id="ARBA00023163"/>
    </source>
</evidence>
<dbReference type="RefSeq" id="WP_246118649.1">
    <property type="nucleotide sequence ID" value="NZ_VLKG01000001.1"/>
</dbReference>
<organism evidence="7 8">
    <name type="scientific">Azomonas agilis</name>
    <dbReference type="NCBI Taxonomy" id="116849"/>
    <lineage>
        <taxon>Bacteria</taxon>
        <taxon>Pseudomonadati</taxon>
        <taxon>Pseudomonadota</taxon>
        <taxon>Gammaproteobacteria</taxon>
        <taxon>Pseudomonadales</taxon>
        <taxon>Pseudomonadaceae</taxon>
        <taxon>Azomonas</taxon>
    </lineage>
</organism>
<gene>
    <name evidence="7" type="ORF">LX59_00392</name>
</gene>
<dbReference type="GO" id="GO:0005524">
    <property type="term" value="F:ATP binding"/>
    <property type="evidence" value="ECO:0007669"/>
    <property type="project" value="UniProtKB-KW"/>
</dbReference>
<evidence type="ECO:0000313" key="7">
    <source>
        <dbReference type="EMBL" id="TWH77475.1"/>
    </source>
</evidence>
<evidence type="ECO:0000256" key="3">
    <source>
        <dbReference type="ARBA" id="ARBA00023015"/>
    </source>
</evidence>
<dbReference type="InterPro" id="IPR025943">
    <property type="entry name" value="Sigma_54_int_dom_ATP-bd_2"/>
</dbReference>
<keyword evidence="8" id="KW-1185">Reference proteome</keyword>
<protein>
    <submittedName>
        <fullName evidence="7">Sigma-54 interacting transcriptional regulator</fullName>
    </submittedName>
</protein>
<dbReference type="InterPro" id="IPR003593">
    <property type="entry name" value="AAA+_ATPase"/>
</dbReference>